<gene>
    <name evidence="9" type="ORF">E3P99_01271</name>
</gene>
<dbReference type="SMART" id="SM01403">
    <property type="entry name" value="Ribosomal_S10"/>
    <property type="match status" value="1"/>
</dbReference>
<evidence type="ECO:0000256" key="1">
    <source>
        <dbReference type="ARBA" id="ARBA00007102"/>
    </source>
</evidence>
<dbReference type="Pfam" id="PF00338">
    <property type="entry name" value="Ribosomal_S10"/>
    <property type="match status" value="1"/>
</dbReference>
<dbReference type="GO" id="GO:1990904">
    <property type="term" value="C:ribonucleoprotein complex"/>
    <property type="evidence" value="ECO:0007669"/>
    <property type="project" value="UniProtKB-KW"/>
</dbReference>
<evidence type="ECO:0000313" key="10">
    <source>
        <dbReference type="Proteomes" id="UP000310189"/>
    </source>
</evidence>
<evidence type="ECO:0000256" key="4">
    <source>
        <dbReference type="ARBA" id="ARBA00035261"/>
    </source>
</evidence>
<comment type="caution">
    <text evidence="9">The sequence shown here is derived from an EMBL/GenBank/DDBJ whole genome shotgun (WGS) entry which is preliminary data.</text>
</comment>
<comment type="subunit">
    <text evidence="7">Part of the mitochondrial small ribosomal subunit.</text>
</comment>
<evidence type="ECO:0000256" key="7">
    <source>
        <dbReference type="ARBA" id="ARBA00065857"/>
    </source>
</evidence>
<evidence type="ECO:0000256" key="5">
    <source>
        <dbReference type="ARBA" id="ARBA00042916"/>
    </source>
</evidence>
<dbReference type="InterPro" id="IPR027486">
    <property type="entry name" value="Ribosomal_uS10_dom"/>
</dbReference>
<dbReference type="InterPro" id="IPR036838">
    <property type="entry name" value="Ribosomal_uS10_dom_sf"/>
</dbReference>
<dbReference type="InterPro" id="IPR001848">
    <property type="entry name" value="Ribosomal_uS10"/>
</dbReference>
<proteinExistence type="inferred from homology"/>
<comment type="similarity">
    <text evidence="1">Belongs to the universal ribosomal protein uS10 family.</text>
</comment>
<keyword evidence="10" id="KW-1185">Reference proteome</keyword>
<dbReference type="OrthoDB" id="366214at2759"/>
<evidence type="ECO:0000313" key="9">
    <source>
        <dbReference type="EMBL" id="TIA91088.1"/>
    </source>
</evidence>
<organism evidence="9 10">
    <name type="scientific">Wallemia hederae</name>
    <dbReference type="NCBI Taxonomy" id="1540922"/>
    <lineage>
        <taxon>Eukaryota</taxon>
        <taxon>Fungi</taxon>
        <taxon>Dikarya</taxon>
        <taxon>Basidiomycota</taxon>
        <taxon>Wallemiomycotina</taxon>
        <taxon>Wallemiomycetes</taxon>
        <taxon>Wallemiales</taxon>
        <taxon>Wallemiaceae</taxon>
        <taxon>Wallemia</taxon>
    </lineage>
</organism>
<dbReference type="Gene3D" id="3.30.70.600">
    <property type="entry name" value="Ribosomal protein S10 domain"/>
    <property type="match status" value="1"/>
</dbReference>
<dbReference type="HAMAP" id="MF_00508">
    <property type="entry name" value="Ribosomal_uS10"/>
    <property type="match status" value="1"/>
</dbReference>
<feature type="domain" description="Small ribosomal subunit protein uS10" evidence="8">
    <location>
        <begin position="67"/>
        <end position="164"/>
    </location>
</feature>
<dbReference type="PRINTS" id="PR00971">
    <property type="entry name" value="RIBOSOMALS10"/>
</dbReference>
<dbReference type="FunFam" id="3.30.70.600:FF:000003">
    <property type="entry name" value="30S ribosomal protein S10"/>
    <property type="match status" value="1"/>
</dbReference>
<dbReference type="Proteomes" id="UP000310189">
    <property type="component" value="Unassembled WGS sequence"/>
</dbReference>
<dbReference type="SUPFAM" id="SSF54999">
    <property type="entry name" value="Ribosomal protein S10"/>
    <property type="match status" value="1"/>
</dbReference>
<dbReference type="PANTHER" id="PTHR11700">
    <property type="entry name" value="30S RIBOSOMAL PROTEIN S10 FAMILY MEMBER"/>
    <property type="match status" value="1"/>
</dbReference>
<protein>
    <recommendedName>
        <fullName evidence="4">Small ribosomal subunit protein uS10m</fullName>
    </recommendedName>
    <alternativeName>
        <fullName evidence="5">37S ribosomal protein S10, mitochondrial</fullName>
    </alternativeName>
</protein>
<reference evidence="9 10" key="1">
    <citation type="submission" date="2019-03" db="EMBL/GenBank/DDBJ databases">
        <title>Sequencing 23 genomes of Wallemia ichthyophaga.</title>
        <authorList>
            <person name="Gostincar C."/>
        </authorList>
    </citation>
    <scope>NUCLEOTIDE SEQUENCE [LARGE SCALE GENOMIC DNA]</scope>
    <source>
        <strain evidence="9 10">EXF-5753</strain>
    </source>
</reference>
<dbReference type="GO" id="GO:0005840">
    <property type="term" value="C:ribosome"/>
    <property type="evidence" value="ECO:0007669"/>
    <property type="project" value="UniProtKB-KW"/>
</dbReference>
<evidence type="ECO:0000259" key="8">
    <source>
        <dbReference type="SMART" id="SM01403"/>
    </source>
</evidence>
<dbReference type="GO" id="GO:0003735">
    <property type="term" value="F:structural constituent of ribosome"/>
    <property type="evidence" value="ECO:0007669"/>
    <property type="project" value="InterPro"/>
</dbReference>
<dbReference type="GO" id="GO:0006412">
    <property type="term" value="P:translation"/>
    <property type="evidence" value="ECO:0007669"/>
    <property type="project" value="InterPro"/>
</dbReference>
<keyword evidence="3" id="KW-0687">Ribonucleoprotein</keyword>
<keyword evidence="2" id="KW-0689">Ribosomal protein</keyword>
<dbReference type="EMBL" id="SPNW01000014">
    <property type="protein sequence ID" value="TIA91088.1"/>
    <property type="molecule type" value="Genomic_DNA"/>
</dbReference>
<evidence type="ECO:0000256" key="6">
    <source>
        <dbReference type="ARBA" id="ARBA00057689"/>
    </source>
</evidence>
<dbReference type="NCBIfam" id="TIGR01049">
    <property type="entry name" value="rpsJ_bact"/>
    <property type="match status" value="1"/>
</dbReference>
<accession>A0A4T0FRF4</accession>
<evidence type="ECO:0000256" key="2">
    <source>
        <dbReference type="ARBA" id="ARBA00022980"/>
    </source>
</evidence>
<evidence type="ECO:0000256" key="3">
    <source>
        <dbReference type="ARBA" id="ARBA00023274"/>
    </source>
</evidence>
<sequence length="211" mass="24211">MLNRINKIVFNPNYIKRGRANFPPILQPIQYDKQPSTNNLFNDIDNAPASFKAPPKHQKTHDIPIATLQFKAHATDNLDFFVDFAIRSAYHLGIVVTGPAPLPTTHQRYAVLKSPFVHKKSQELFEKRTHGRLLKVWDSDEEIVKRWIAYLDSHSMVGVRMKFELFQYLKTGFGDDLPAIAKDSLRTDTLKQNADSVQQDIIDNLKSEHNS</sequence>
<name>A0A4T0FRF4_9BASI</name>
<comment type="function">
    <text evidence="6">Involved in mitochondrial genome encoded proteins translation. Involved in the binding of tRNA to the ribosomes.</text>
</comment>
<dbReference type="AlphaFoldDB" id="A0A4T0FRF4"/>